<evidence type="ECO:0000313" key="1">
    <source>
        <dbReference type="EMBL" id="MCH5599838.1"/>
    </source>
</evidence>
<keyword evidence="2" id="KW-1185">Reference proteome</keyword>
<dbReference type="EMBL" id="JAKWBL010000004">
    <property type="protein sequence ID" value="MCH5599838.1"/>
    <property type="molecule type" value="Genomic_DNA"/>
</dbReference>
<comment type="caution">
    <text evidence="1">The sequence shown here is derived from an EMBL/GenBank/DDBJ whole genome shotgun (WGS) entry which is preliminary data.</text>
</comment>
<organism evidence="1 2">
    <name type="scientific">Niabella ginsengisoli</name>
    <dbReference type="NCBI Taxonomy" id="522298"/>
    <lineage>
        <taxon>Bacteria</taxon>
        <taxon>Pseudomonadati</taxon>
        <taxon>Bacteroidota</taxon>
        <taxon>Chitinophagia</taxon>
        <taxon>Chitinophagales</taxon>
        <taxon>Chitinophagaceae</taxon>
        <taxon>Niabella</taxon>
    </lineage>
</organism>
<name>A0ABS9SNC3_9BACT</name>
<dbReference type="RefSeq" id="WP_240831866.1">
    <property type="nucleotide sequence ID" value="NZ_JAKWBL010000004.1"/>
</dbReference>
<reference evidence="1 2" key="1">
    <citation type="submission" date="2022-02" db="EMBL/GenBank/DDBJ databases">
        <authorList>
            <person name="Min J."/>
        </authorList>
    </citation>
    <scope>NUCLEOTIDE SEQUENCE [LARGE SCALE GENOMIC DNA]</scope>
    <source>
        <strain evidence="1 2">GR10-1</strain>
    </source>
</reference>
<sequence>MMAKCSQKQIPKPQYNDFGYGNYDLYEKKTEEYYVEFASNKYYPELKNNYSNTKFYQEALSRCSYLSDFVRK</sequence>
<evidence type="ECO:0000313" key="2">
    <source>
        <dbReference type="Proteomes" id="UP001202248"/>
    </source>
</evidence>
<proteinExistence type="predicted"/>
<accession>A0ABS9SNC3</accession>
<protein>
    <submittedName>
        <fullName evidence="1">Uncharacterized protein</fullName>
    </submittedName>
</protein>
<gene>
    <name evidence="1" type="ORF">MKP09_18930</name>
</gene>
<dbReference type="Proteomes" id="UP001202248">
    <property type="component" value="Unassembled WGS sequence"/>
</dbReference>